<gene>
    <name evidence="1" type="ORF">GCM10022242_04630</name>
</gene>
<dbReference type="RefSeq" id="WP_344772174.1">
    <property type="nucleotide sequence ID" value="NZ_BAABAH010000001.1"/>
</dbReference>
<evidence type="ECO:0000313" key="2">
    <source>
        <dbReference type="Proteomes" id="UP001501821"/>
    </source>
</evidence>
<keyword evidence="2" id="KW-1185">Reference proteome</keyword>
<protein>
    <recommendedName>
        <fullName evidence="3">Lipoprotein</fullName>
    </recommendedName>
</protein>
<dbReference type="Proteomes" id="UP001501821">
    <property type="component" value="Unassembled WGS sequence"/>
</dbReference>
<proteinExistence type="predicted"/>
<evidence type="ECO:0000313" key="1">
    <source>
        <dbReference type="EMBL" id="GAA3804407.1"/>
    </source>
</evidence>
<evidence type="ECO:0008006" key="3">
    <source>
        <dbReference type="Google" id="ProtNLM"/>
    </source>
</evidence>
<dbReference type="EMBL" id="BAABAH010000001">
    <property type="protein sequence ID" value="GAA3804407.1"/>
    <property type="molecule type" value="Genomic_DNA"/>
</dbReference>
<accession>A0ABP7HXH2</accession>
<organism evidence="1 2">
    <name type="scientific">Nocardioides panacisoli</name>
    <dbReference type="NCBI Taxonomy" id="627624"/>
    <lineage>
        <taxon>Bacteria</taxon>
        <taxon>Bacillati</taxon>
        <taxon>Actinomycetota</taxon>
        <taxon>Actinomycetes</taxon>
        <taxon>Propionibacteriales</taxon>
        <taxon>Nocardioidaceae</taxon>
        <taxon>Nocardioides</taxon>
    </lineage>
</organism>
<name>A0ABP7HXH2_9ACTN</name>
<sequence length="175" mass="17953">MRLLRRISLLAVTVLVAGFGLTGCGGGGGGDSQDDARSRLDSDEKSVDALVADLVPRLAKALKADASGGRAFYRTCGMEPDLTGAEYTSNPQFGASPEAGAAVDRVATLLEDDGWAVDRPANPEVVEGTLKQRSIRIQVGAHGTDVKVAGGCVDSSHDVAVDYGSRPAKDVPGAG</sequence>
<dbReference type="PROSITE" id="PS51257">
    <property type="entry name" value="PROKAR_LIPOPROTEIN"/>
    <property type="match status" value="1"/>
</dbReference>
<reference evidence="2" key="1">
    <citation type="journal article" date="2019" name="Int. J. Syst. Evol. Microbiol.">
        <title>The Global Catalogue of Microorganisms (GCM) 10K type strain sequencing project: providing services to taxonomists for standard genome sequencing and annotation.</title>
        <authorList>
            <consortium name="The Broad Institute Genomics Platform"/>
            <consortium name="The Broad Institute Genome Sequencing Center for Infectious Disease"/>
            <person name="Wu L."/>
            <person name="Ma J."/>
        </authorList>
    </citation>
    <scope>NUCLEOTIDE SEQUENCE [LARGE SCALE GENOMIC DNA]</scope>
    <source>
        <strain evidence="2">JCM 16953</strain>
    </source>
</reference>
<comment type="caution">
    <text evidence="1">The sequence shown here is derived from an EMBL/GenBank/DDBJ whole genome shotgun (WGS) entry which is preliminary data.</text>
</comment>